<reference evidence="2 3" key="1">
    <citation type="submission" date="2018-08" db="EMBL/GenBank/DDBJ databases">
        <title>Genomic Encyclopedia of Type Strains, Phase III (KMG-III): the genomes of soil and plant-associated and newly described type strains.</title>
        <authorList>
            <person name="Whitman W."/>
        </authorList>
    </citation>
    <scope>NUCLEOTIDE SEQUENCE [LARGE SCALE GENOMIC DNA]</scope>
    <source>
        <strain evidence="2 3">CGMCC 1.10966</strain>
    </source>
</reference>
<proteinExistence type="predicted"/>
<feature type="domain" description="NAD-dependent epimerase/dehydratase" evidence="1">
    <location>
        <begin position="4"/>
        <end position="209"/>
    </location>
</feature>
<dbReference type="InterPro" id="IPR036291">
    <property type="entry name" value="NAD(P)-bd_dom_sf"/>
</dbReference>
<accession>A0A3D9S301</accession>
<dbReference type="PANTHER" id="PTHR43245">
    <property type="entry name" value="BIFUNCTIONAL POLYMYXIN RESISTANCE PROTEIN ARNA"/>
    <property type="match status" value="1"/>
</dbReference>
<evidence type="ECO:0000313" key="2">
    <source>
        <dbReference type="EMBL" id="REE86395.1"/>
    </source>
</evidence>
<dbReference type="Proteomes" id="UP000256304">
    <property type="component" value="Unassembled WGS sequence"/>
</dbReference>
<evidence type="ECO:0000259" key="1">
    <source>
        <dbReference type="Pfam" id="PF01370"/>
    </source>
</evidence>
<comment type="caution">
    <text evidence="2">The sequence shown here is derived from an EMBL/GenBank/DDBJ whole genome shotgun (WGS) entry which is preliminary data.</text>
</comment>
<dbReference type="SUPFAM" id="SSF51735">
    <property type="entry name" value="NAD(P)-binding Rossmann-fold domains"/>
    <property type="match status" value="1"/>
</dbReference>
<dbReference type="RefSeq" id="WP_116188978.1">
    <property type="nucleotide sequence ID" value="NZ_QTTN01000010.1"/>
</dbReference>
<sequence length="291" mass="32030">MRNVLVLGGTRFFGKKLVERLLKAGDQVTIVTRGGLSHPFGETVKHLQLDRTNVKALEEAIGDAPYDVVYDNICFMPKDAEEAVNLFAGKAGKYIVTSTLSVYPFGEPRKSEEAFDALNYTVPKPYPHDINYGEGKRLVEAIFLQKATFPVAAVRFPIVLGEDDYTRRLHFHVEHVQQELPIGMPNTGAAMSFIDADEAAAFLDWLGRNDAVGSFNACSRGEISPCGIVALIEEATGKKAFVALETDKMHESPFGVPEPWYMSTAKAEAAGYTFKSLEAWLPPLIKQLAAE</sequence>
<dbReference type="InterPro" id="IPR050177">
    <property type="entry name" value="Lipid_A_modif_metabolic_enz"/>
</dbReference>
<dbReference type="AlphaFoldDB" id="A0A3D9S301"/>
<protein>
    <submittedName>
        <fullName evidence="2">Nucleoside-diphosphate-sugar epimerase</fullName>
    </submittedName>
</protein>
<evidence type="ECO:0000313" key="3">
    <source>
        <dbReference type="Proteomes" id="UP000256304"/>
    </source>
</evidence>
<dbReference type="PANTHER" id="PTHR43245:SF13">
    <property type="entry name" value="UDP-D-APIOSE_UDP-D-XYLOSE SYNTHASE 2"/>
    <property type="match status" value="1"/>
</dbReference>
<keyword evidence="3" id="KW-1185">Reference proteome</keyword>
<name>A0A3D9S301_9BACL</name>
<dbReference type="Pfam" id="PF01370">
    <property type="entry name" value="Epimerase"/>
    <property type="match status" value="1"/>
</dbReference>
<organism evidence="2 3">
    <name type="scientific">Paenibacillus taihuensis</name>
    <dbReference type="NCBI Taxonomy" id="1156355"/>
    <lineage>
        <taxon>Bacteria</taxon>
        <taxon>Bacillati</taxon>
        <taxon>Bacillota</taxon>
        <taxon>Bacilli</taxon>
        <taxon>Bacillales</taxon>
        <taxon>Paenibacillaceae</taxon>
        <taxon>Paenibacillus</taxon>
    </lineage>
</organism>
<dbReference type="InterPro" id="IPR001509">
    <property type="entry name" value="Epimerase_deHydtase"/>
</dbReference>
<dbReference type="Gene3D" id="3.40.50.720">
    <property type="entry name" value="NAD(P)-binding Rossmann-like Domain"/>
    <property type="match status" value="1"/>
</dbReference>
<dbReference type="EMBL" id="QTTN01000010">
    <property type="protein sequence ID" value="REE86395.1"/>
    <property type="molecule type" value="Genomic_DNA"/>
</dbReference>
<gene>
    <name evidence="2" type="ORF">A8990_1103</name>
</gene>
<dbReference type="OrthoDB" id="9809586at2"/>